<organism evidence="1 2">
    <name type="scientific">Streptomyces celluloflavus</name>
    <dbReference type="NCBI Taxonomy" id="58344"/>
    <lineage>
        <taxon>Bacteria</taxon>
        <taxon>Bacillati</taxon>
        <taxon>Actinomycetota</taxon>
        <taxon>Actinomycetes</taxon>
        <taxon>Kitasatosporales</taxon>
        <taxon>Streptomycetaceae</taxon>
        <taxon>Streptomyces</taxon>
    </lineage>
</organism>
<reference evidence="1 2" key="1">
    <citation type="submission" date="2024-10" db="EMBL/GenBank/DDBJ databases">
        <title>The Natural Products Discovery Center: Release of the First 8490 Sequenced Strains for Exploring Actinobacteria Biosynthetic Diversity.</title>
        <authorList>
            <person name="Kalkreuter E."/>
            <person name="Kautsar S.A."/>
            <person name="Yang D."/>
            <person name="Bader C.D."/>
            <person name="Teijaro C.N."/>
            <person name="Fluegel L."/>
            <person name="Davis C.M."/>
            <person name="Simpson J.R."/>
            <person name="Lauterbach L."/>
            <person name="Steele A.D."/>
            <person name="Gui C."/>
            <person name="Meng S."/>
            <person name="Li G."/>
            <person name="Viehrig K."/>
            <person name="Ye F."/>
            <person name="Su P."/>
            <person name="Kiefer A.F."/>
            <person name="Nichols A."/>
            <person name="Cepeda A.J."/>
            <person name="Yan W."/>
            <person name="Fan B."/>
            <person name="Jiang Y."/>
            <person name="Adhikari A."/>
            <person name="Zheng C.-J."/>
            <person name="Schuster L."/>
            <person name="Cowan T.M."/>
            <person name="Smanski M.J."/>
            <person name="Chevrette M.G."/>
            <person name="De Carvalho L.P.S."/>
            <person name="Shen B."/>
        </authorList>
    </citation>
    <scope>NUCLEOTIDE SEQUENCE [LARGE SCALE GENOMIC DNA]</scope>
    <source>
        <strain evidence="1 2">NPDC018013</strain>
    </source>
</reference>
<keyword evidence="2" id="KW-1185">Reference proteome</keyword>
<evidence type="ECO:0000313" key="1">
    <source>
        <dbReference type="EMBL" id="MFH8589592.1"/>
    </source>
</evidence>
<name>A0ABW7RNC6_9ACTN</name>
<dbReference type="EMBL" id="JBIRGH010000034">
    <property type="protein sequence ID" value="MFH8589592.1"/>
    <property type="molecule type" value="Genomic_DNA"/>
</dbReference>
<accession>A0ABW7RNC6</accession>
<gene>
    <name evidence="1" type="ORF">ACH4GP_35340</name>
</gene>
<proteinExistence type="predicted"/>
<dbReference type="Proteomes" id="UP001610990">
    <property type="component" value="Unassembled WGS sequence"/>
</dbReference>
<dbReference type="RefSeq" id="WP_397676595.1">
    <property type="nucleotide sequence ID" value="NZ_JBIRFW010000003.1"/>
</dbReference>
<protein>
    <submittedName>
        <fullName evidence="1">Uncharacterized protein</fullName>
    </submittedName>
</protein>
<comment type="caution">
    <text evidence="1">The sequence shown here is derived from an EMBL/GenBank/DDBJ whole genome shotgun (WGS) entry which is preliminary data.</text>
</comment>
<evidence type="ECO:0000313" key="2">
    <source>
        <dbReference type="Proteomes" id="UP001610990"/>
    </source>
</evidence>
<sequence>MRELAPPSLAAPTGGREWRENLTHLLRKHPELAVRLQEMCVPAIDPAAPAAEARVDTAVRCEHAARAPDGSPQPASGG</sequence>